<evidence type="ECO:0000313" key="10">
    <source>
        <dbReference type="Proteomes" id="UP001447188"/>
    </source>
</evidence>
<feature type="transmembrane region" description="Helical" evidence="8">
    <location>
        <begin position="229"/>
        <end position="251"/>
    </location>
</feature>
<reference evidence="9 10" key="1">
    <citation type="submission" date="2024-02" db="EMBL/GenBank/DDBJ databases">
        <title>Discinaceae phylogenomics.</title>
        <authorList>
            <person name="Dirks A.C."/>
            <person name="James T.Y."/>
        </authorList>
    </citation>
    <scope>NUCLEOTIDE SEQUENCE [LARGE SCALE GENOMIC DNA]</scope>
    <source>
        <strain evidence="9 10">ACD0624</strain>
    </source>
</reference>
<evidence type="ECO:0000256" key="6">
    <source>
        <dbReference type="RuleBase" id="RU003755"/>
    </source>
</evidence>
<dbReference type="EMBL" id="JBBBZM010000003">
    <property type="protein sequence ID" value="KAL0640416.1"/>
    <property type="molecule type" value="Genomic_DNA"/>
</dbReference>
<accession>A0ABR3GWR8</accession>
<comment type="similarity">
    <text evidence="2 6">Belongs to the major facilitator superfamily. Proton-dependent oligopeptide transporter (POT/PTR) (TC 2.A.17) family.</text>
</comment>
<keyword evidence="3 6" id="KW-0812">Transmembrane</keyword>
<evidence type="ECO:0000256" key="4">
    <source>
        <dbReference type="ARBA" id="ARBA00022989"/>
    </source>
</evidence>
<evidence type="ECO:0000313" key="9">
    <source>
        <dbReference type="EMBL" id="KAL0640416.1"/>
    </source>
</evidence>
<feature type="transmembrane region" description="Helical" evidence="8">
    <location>
        <begin position="171"/>
        <end position="190"/>
    </location>
</feature>
<dbReference type="Proteomes" id="UP001447188">
    <property type="component" value="Unassembled WGS sequence"/>
</dbReference>
<feature type="transmembrane region" description="Helical" evidence="8">
    <location>
        <begin position="538"/>
        <end position="558"/>
    </location>
</feature>
<organism evidence="9 10">
    <name type="scientific">Discina gigas</name>
    <dbReference type="NCBI Taxonomy" id="1032678"/>
    <lineage>
        <taxon>Eukaryota</taxon>
        <taxon>Fungi</taxon>
        <taxon>Dikarya</taxon>
        <taxon>Ascomycota</taxon>
        <taxon>Pezizomycotina</taxon>
        <taxon>Pezizomycetes</taxon>
        <taxon>Pezizales</taxon>
        <taxon>Discinaceae</taxon>
        <taxon>Discina</taxon>
    </lineage>
</organism>
<keyword evidence="6" id="KW-0813">Transport</keyword>
<feature type="region of interest" description="Disordered" evidence="7">
    <location>
        <begin position="20"/>
        <end position="41"/>
    </location>
</feature>
<feature type="transmembrane region" description="Helical" evidence="8">
    <location>
        <begin position="510"/>
        <end position="532"/>
    </location>
</feature>
<feature type="compositionally biased region" description="Basic and acidic residues" evidence="7">
    <location>
        <begin position="20"/>
        <end position="30"/>
    </location>
</feature>
<evidence type="ECO:0000256" key="7">
    <source>
        <dbReference type="SAM" id="MobiDB-lite"/>
    </source>
</evidence>
<sequence>MSGLNTEDAVLNAHHDLALAETVPEKHDGSELSDEDEFPTEEDMKTLRRIPDKVPWKAFPIAFVELCERFSYYGTTVVFTNFLQQPLPPGSRTGAGHDGQSGALDLGQRASTGLGTFNSFWIYLMPLFGAYVADTYWGRYKTICVALGIAIFGHGLLVISALPAVIEKPNGAVGCFSIALIIMGIGTGAFKSNISPLVAEQSTTTKMRVQTIASGERIIIDPTLTSSRIYMWFYLMINVGALVGQIGMVYAEKYVGFWLSFTLPTAILLICPAVMFWGRDKYVMSPPSGSVLSKAVKIWALGMKGRWSISPVTTYRNMNDGTFWQKVKPSQIAAAERPAWMTFDDQWVDEVRRGFKACTVFLWYPLYWLTYNQINNNLTSQAAVMNTHGLPNDIMSNLDPFALIILIPLCDMVIYPALRKAGINFTPIKKITLGFFTGSMAMIWAAVIQSYLYKHSECGDEAAGKGCEPVNLNVWAQTGAYVLIAISEILASITGLEYAFTKAPKNMRSLVMSCFLFMSAISSAIGEAFVTLSEDPLLVWNYGSMAVIAFIAAIGFWLQFRHLDLEEDELNSLPQGNHVAAARDAEEEAVPHAALPEKSG</sequence>
<dbReference type="InterPro" id="IPR000109">
    <property type="entry name" value="POT_fam"/>
</dbReference>
<dbReference type="PANTHER" id="PTHR11654">
    <property type="entry name" value="OLIGOPEPTIDE TRANSPORTER-RELATED"/>
    <property type="match status" value="1"/>
</dbReference>
<evidence type="ECO:0000256" key="5">
    <source>
        <dbReference type="ARBA" id="ARBA00023136"/>
    </source>
</evidence>
<comment type="subcellular location">
    <subcellularLocation>
        <location evidence="1 6">Membrane</location>
        <topology evidence="1 6">Multi-pass membrane protein</topology>
    </subcellularLocation>
</comment>
<dbReference type="SUPFAM" id="SSF103473">
    <property type="entry name" value="MFS general substrate transporter"/>
    <property type="match status" value="1"/>
</dbReference>
<dbReference type="InterPro" id="IPR018456">
    <property type="entry name" value="PTR2_symporter_CS"/>
</dbReference>
<keyword evidence="5 8" id="KW-0472">Membrane</keyword>
<feature type="transmembrane region" description="Helical" evidence="8">
    <location>
        <begin position="430"/>
        <end position="452"/>
    </location>
</feature>
<feature type="transmembrane region" description="Helical" evidence="8">
    <location>
        <begin position="144"/>
        <end position="165"/>
    </location>
</feature>
<proteinExistence type="inferred from homology"/>
<dbReference type="InterPro" id="IPR036259">
    <property type="entry name" value="MFS_trans_sf"/>
</dbReference>
<feature type="transmembrane region" description="Helical" evidence="8">
    <location>
        <begin position="479"/>
        <end position="498"/>
    </location>
</feature>
<evidence type="ECO:0000256" key="1">
    <source>
        <dbReference type="ARBA" id="ARBA00004141"/>
    </source>
</evidence>
<dbReference type="Gene3D" id="1.20.1250.20">
    <property type="entry name" value="MFS general substrate transporter like domains"/>
    <property type="match status" value="1"/>
</dbReference>
<feature type="transmembrane region" description="Helical" evidence="8">
    <location>
        <begin position="120"/>
        <end position="137"/>
    </location>
</feature>
<protein>
    <submittedName>
        <fullName evidence="9">Uncharacterized protein</fullName>
    </submittedName>
</protein>
<feature type="transmembrane region" description="Helical" evidence="8">
    <location>
        <begin position="354"/>
        <end position="371"/>
    </location>
</feature>
<name>A0ABR3GWR8_9PEZI</name>
<feature type="transmembrane region" description="Helical" evidence="8">
    <location>
        <begin position="400"/>
        <end position="418"/>
    </location>
</feature>
<comment type="caution">
    <text evidence="9">The sequence shown here is derived from an EMBL/GenBank/DDBJ whole genome shotgun (WGS) entry which is preliminary data.</text>
</comment>
<evidence type="ECO:0000256" key="3">
    <source>
        <dbReference type="ARBA" id="ARBA00022692"/>
    </source>
</evidence>
<keyword evidence="10" id="KW-1185">Reference proteome</keyword>
<dbReference type="PROSITE" id="PS01023">
    <property type="entry name" value="PTR2_2"/>
    <property type="match status" value="1"/>
</dbReference>
<keyword evidence="4 8" id="KW-1133">Transmembrane helix</keyword>
<feature type="compositionally biased region" description="Acidic residues" evidence="7">
    <location>
        <begin position="31"/>
        <end position="41"/>
    </location>
</feature>
<feature type="transmembrane region" description="Helical" evidence="8">
    <location>
        <begin position="257"/>
        <end position="278"/>
    </location>
</feature>
<dbReference type="Pfam" id="PF00854">
    <property type="entry name" value="PTR2"/>
    <property type="match status" value="1"/>
</dbReference>
<evidence type="ECO:0000256" key="2">
    <source>
        <dbReference type="ARBA" id="ARBA00005982"/>
    </source>
</evidence>
<evidence type="ECO:0000256" key="8">
    <source>
        <dbReference type="SAM" id="Phobius"/>
    </source>
</evidence>
<gene>
    <name evidence="9" type="ORF">Q9L58_000383</name>
</gene>